<dbReference type="PANTHER" id="PTHR41517">
    <property type="entry name" value="1,2-DIOXYGENASE PROTEIN-RELATED"/>
    <property type="match status" value="1"/>
</dbReference>
<organism evidence="4 5">
    <name type="scientific">Pseudolabrys taiwanensis</name>
    <dbReference type="NCBI Taxonomy" id="331696"/>
    <lineage>
        <taxon>Bacteria</taxon>
        <taxon>Pseudomonadati</taxon>
        <taxon>Pseudomonadota</taxon>
        <taxon>Alphaproteobacteria</taxon>
        <taxon>Hyphomicrobiales</taxon>
        <taxon>Xanthobacteraceae</taxon>
        <taxon>Pseudolabrys</taxon>
    </lineage>
</organism>
<dbReference type="RefSeq" id="WP_115689844.1">
    <property type="nucleotide sequence ID" value="NZ_CP031417.1"/>
</dbReference>
<evidence type="ECO:0000259" key="3">
    <source>
        <dbReference type="Pfam" id="PF07883"/>
    </source>
</evidence>
<protein>
    <submittedName>
        <fullName evidence="4">Cupin domain-containing protein</fullName>
    </submittedName>
</protein>
<evidence type="ECO:0000256" key="1">
    <source>
        <dbReference type="ARBA" id="ARBA00022964"/>
    </source>
</evidence>
<dbReference type="Proteomes" id="UP000254889">
    <property type="component" value="Chromosome"/>
</dbReference>
<dbReference type="InterPro" id="IPR013096">
    <property type="entry name" value="Cupin_2"/>
</dbReference>
<evidence type="ECO:0000313" key="4">
    <source>
        <dbReference type="EMBL" id="AXK80315.1"/>
    </source>
</evidence>
<keyword evidence="1" id="KW-0223">Dioxygenase</keyword>
<gene>
    <name evidence="4" type="ORF">DW352_07160</name>
</gene>
<dbReference type="InterPro" id="IPR014710">
    <property type="entry name" value="RmlC-like_jellyroll"/>
</dbReference>
<dbReference type="EMBL" id="CP031417">
    <property type="protein sequence ID" value="AXK80315.1"/>
    <property type="molecule type" value="Genomic_DNA"/>
</dbReference>
<dbReference type="KEGG" id="ptaw:DW352_07160"/>
<name>A0A345ZTR8_9HYPH</name>
<accession>A0A345ZTR8</accession>
<dbReference type="InterPro" id="IPR011051">
    <property type="entry name" value="RmlC_Cupin_sf"/>
</dbReference>
<keyword evidence="5" id="KW-1185">Reference proteome</keyword>
<evidence type="ECO:0000256" key="2">
    <source>
        <dbReference type="ARBA" id="ARBA00023002"/>
    </source>
</evidence>
<dbReference type="SUPFAM" id="SSF51182">
    <property type="entry name" value="RmlC-like cupins"/>
    <property type="match status" value="1"/>
</dbReference>
<evidence type="ECO:0000313" key="5">
    <source>
        <dbReference type="Proteomes" id="UP000254889"/>
    </source>
</evidence>
<dbReference type="InterPro" id="IPR047183">
    <property type="entry name" value="GDO-like"/>
</dbReference>
<dbReference type="Pfam" id="PF07883">
    <property type="entry name" value="Cupin_2"/>
    <property type="match status" value="1"/>
</dbReference>
<dbReference type="AlphaFoldDB" id="A0A345ZTR8"/>
<feature type="domain" description="Cupin type-2" evidence="3">
    <location>
        <begin position="96"/>
        <end position="163"/>
    </location>
</feature>
<dbReference type="Gene3D" id="2.60.120.10">
    <property type="entry name" value="Jelly Rolls"/>
    <property type="match status" value="1"/>
</dbReference>
<dbReference type="GO" id="GO:0051213">
    <property type="term" value="F:dioxygenase activity"/>
    <property type="evidence" value="ECO:0007669"/>
    <property type="project" value="UniProtKB-KW"/>
</dbReference>
<reference evidence="4 5" key="1">
    <citation type="submission" date="2018-07" db="EMBL/GenBank/DDBJ databases">
        <authorList>
            <person name="Quirk P.G."/>
            <person name="Krulwich T.A."/>
        </authorList>
    </citation>
    <scope>NUCLEOTIDE SEQUENCE [LARGE SCALE GENOMIC DNA]</scope>
    <source>
        <strain evidence="4 5">CC-BB4</strain>
    </source>
</reference>
<proteinExistence type="predicted"/>
<dbReference type="PANTHER" id="PTHR41517:SF1">
    <property type="entry name" value="CUPIN"/>
    <property type="match status" value="1"/>
</dbReference>
<dbReference type="OrthoDB" id="285029at2"/>
<keyword evidence="2" id="KW-0560">Oxidoreductase</keyword>
<sequence>MSALGTLSELPASYVEGLAAKNLVPLWPSLRKALPHGAPFRRTQPVVWHYADVRPRLIEAGELTPIEKAERRVLVLANPGLGLENMQATPSIYIGLQLILPRETAPNHRHTPSAVRFVVEGEGGYTIVDGEKLPMERGDLILTPSLLWHEHRHEGTGPVIWLDALDLPTVFAQEASYALEGPPQTVRNQPDSSQTHYRRAGLVPYRALSGPRANYPLLRYPWRDVREALLAMAAVTEASEMVHLAYVNPETGAECLPVLGFSAIMLRPGEAAAPARRSASAVLHVVEGAVDAEVDGVSLSADASDTLAVPTHAKIRIANRSTQKPAFLFQVDDAPMQRKLGFFEVFH</sequence>
<dbReference type="CDD" id="cd02216">
    <property type="entry name" value="cupin_GDO-like_N"/>
    <property type="match status" value="1"/>
</dbReference>